<organism evidence="3 4">
    <name type="scientific">Microlunatus aurantiacus</name>
    <dbReference type="NCBI Taxonomy" id="446786"/>
    <lineage>
        <taxon>Bacteria</taxon>
        <taxon>Bacillati</taxon>
        <taxon>Actinomycetota</taxon>
        <taxon>Actinomycetes</taxon>
        <taxon>Propionibacteriales</taxon>
        <taxon>Propionibacteriaceae</taxon>
        <taxon>Microlunatus</taxon>
    </lineage>
</organism>
<name>A0ABP7DY09_9ACTN</name>
<dbReference type="RefSeq" id="WP_344813406.1">
    <property type="nucleotide sequence ID" value="NZ_BAAAYX010000013.1"/>
</dbReference>
<dbReference type="Proteomes" id="UP001500051">
    <property type="component" value="Unassembled WGS sequence"/>
</dbReference>
<gene>
    <name evidence="3" type="ORF">GCM10022204_32050</name>
</gene>
<comment type="caution">
    <text evidence="3">The sequence shown here is derived from an EMBL/GenBank/DDBJ whole genome shotgun (WGS) entry which is preliminary data.</text>
</comment>
<dbReference type="Pfam" id="PF05448">
    <property type="entry name" value="AXE1"/>
    <property type="match status" value="1"/>
</dbReference>
<dbReference type="GO" id="GO:0016787">
    <property type="term" value="F:hydrolase activity"/>
    <property type="evidence" value="ECO:0007669"/>
    <property type="project" value="UniProtKB-KW"/>
</dbReference>
<evidence type="ECO:0000313" key="4">
    <source>
        <dbReference type="Proteomes" id="UP001500051"/>
    </source>
</evidence>
<feature type="domain" description="Acetyl xylan esterase" evidence="2">
    <location>
        <begin position="174"/>
        <end position="244"/>
    </location>
</feature>
<dbReference type="InterPro" id="IPR029058">
    <property type="entry name" value="AB_hydrolase_fold"/>
</dbReference>
<sequence>MQRREAGPETAEATPAWAEAVRRGRHPGGADHQRFADWRTASVARLRDLLGLHRDETGRPDATGTDGELIVAGDDAVRLVTLTTDEGDIPCWLLTPAADRRRDLAVVAVAGHGGGIDDLVAPPGGDDFHGGLAHKLVAAGFTVLCPEMISFGRRRTPGPDTAPAAASSCQVDGMRGLLTGRPVLGRRVADTLAAVRALRTLPGVDPTRVAVLGGSGGGAIALMAAALDDQIPAAVVATFLSSFADSFGTVPHCVCNAVPDLLTWFEMADVAALVAPRRLIIEAGRHDPIFPVAATRSTHDELVDVWRGLGAAPPDLVITDAAHRFCADDAIALLRQHLRTPSDEGVTP</sequence>
<comment type="similarity">
    <text evidence="1">Belongs to the AB hydrolase superfamily.</text>
</comment>
<dbReference type="SUPFAM" id="SSF53474">
    <property type="entry name" value="alpha/beta-Hydrolases"/>
    <property type="match status" value="1"/>
</dbReference>
<dbReference type="InterPro" id="IPR050261">
    <property type="entry name" value="FrsA_esterase"/>
</dbReference>
<dbReference type="Gene3D" id="3.40.50.1820">
    <property type="entry name" value="alpha/beta hydrolase"/>
    <property type="match status" value="1"/>
</dbReference>
<evidence type="ECO:0000256" key="1">
    <source>
        <dbReference type="ARBA" id="ARBA00008645"/>
    </source>
</evidence>
<proteinExistence type="inferred from homology"/>
<dbReference type="PANTHER" id="PTHR22946">
    <property type="entry name" value="DIENELACTONE HYDROLASE DOMAIN-CONTAINING PROTEIN-RELATED"/>
    <property type="match status" value="1"/>
</dbReference>
<keyword evidence="3" id="KW-0378">Hydrolase</keyword>
<dbReference type="InterPro" id="IPR008391">
    <property type="entry name" value="AXE1_dom"/>
</dbReference>
<accession>A0ABP7DY09</accession>
<reference evidence="4" key="1">
    <citation type="journal article" date="2019" name="Int. J. Syst. Evol. Microbiol.">
        <title>The Global Catalogue of Microorganisms (GCM) 10K type strain sequencing project: providing services to taxonomists for standard genome sequencing and annotation.</title>
        <authorList>
            <consortium name="The Broad Institute Genomics Platform"/>
            <consortium name="The Broad Institute Genome Sequencing Center for Infectious Disease"/>
            <person name="Wu L."/>
            <person name="Ma J."/>
        </authorList>
    </citation>
    <scope>NUCLEOTIDE SEQUENCE [LARGE SCALE GENOMIC DNA]</scope>
    <source>
        <strain evidence="4">JCM 16548</strain>
    </source>
</reference>
<evidence type="ECO:0000313" key="3">
    <source>
        <dbReference type="EMBL" id="GAA3710989.1"/>
    </source>
</evidence>
<protein>
    <submittedName>
        <fullName evidence="3">Dienelactone hydrolase family protein</fullName>
    </submittedName>
</protein>
<keyword evidence="4" id="KW-1185">Reference proteome</keyword>
<dbReference type="EMBL" id="BAAAYX010000013">
    <property type="protein sequence ID" value="GAA3710989.1"/>
    <property type="molecule type" value="Genomic_DNA"/>
</dbReference>
<evidence type="ECO:0000259" key="2">
    <source>
        <dbReference type="Pfam" id="PF05448"/>
    </source>
</evidence>